<feature type="region of interest" description="Disordered" evidence="1">
    <location>
        <begin position="57"/>
        <end position="120"/>
    </location>
</feature>
<feature type="region of interest" description="Disordered" evidence="1">
    <location>
        <begin position="322"/>
        <end position="350"/>
    </location>
</feature>
<feature type="region of interest" description="Disordered" evidence="1">
    <location>
        <begin position="153"/>
        <end position="187"/>
    </location>
</feature>
<feature type="compositionally biased region" description="Polar residues" evidence="1">
    <location>
        <begin position="538"/>
        <end position="549"/>
    </location>
</feature>
<comment type="caution">
    <text evidence="3">The sequence shown here is derived from an EMBL/GenBank/DDBJ whole genome shotgun (WGS) entry which is preliminary data.</text>
</comment>
<organism evidence="3 4">
    <name type="scientific">Allacma fusca</name>
    <dbReference type="NCBI Taxonomy" id="39272"/>
    <lineage>
        <taxon>Eukaryota</taxon>
        <taxon>Metazoa</taxon>
        <taxon>Ecdysozoa</taxon>
        <taxon>Arthropoda</taxon>
        <taxon>Hexapoda</taxon>
        <taxon>Collembola</taxon>
        <taxon>Symphypleona</taxon>
        <taxon>Sminthuridae</taxon>
        <taxon>Allacma</taxon>
    </lineage>
</organism>
<evidence type="ECO:0000256" key="2">
    <source>
        <dbReference type="SAM" id="SignalP"/>
    </source>
</evidence>
<evidence type="ECO:0000313" key="4">
    <source>
        <dbReference type="Proteomes" id="UP000708208"/>
    </source>
</evidence>
<dbReference type="EMBL" id="CAJVCH010533306">
    <property type="protein sequence ID" value="CAG7824562.1"/>
    <property type="molecule type" value="Genomic_DNA"/>
</dbReference>
<feature type="compositionally biased region" description="Basic residues" evidence="1">
    <location>
        <begin position="153"/>
        <end position="162"/>
    </location>
</feature>
<evidence type="ECO:0000256" key="1">
    <source>
        <dbReference type="SAM" id="MobiDB-lite"/>
    </source>
</evidence>
<keyword evidence="2" id="KW-0732">Signal</keyword>
<feature type="compositionally biased region" description="Basic and acidic residues" evidence="1">
    <location>
        <begin position="416"/>
        <end position="433"/>
    </location>
</feature>
<sequence length="599" mass="69592">MVKVTMAHLLLLRFAILLVVSSFVQSQLFVHSPIRPVFFLHRPNNRNVQAKLPDRVVYPNSRPNARSDLVSSEEDQNEADATSSEASFEKRNETQLSEDFDRSIRANHPPLEPRPVPPMYGDPAVMEDEDAEQDRSRFLWPFSTTVTLSKQKAHPPHHHHHLSYPPGFPKPPLLPPHLQQQHHHHDHHDLEYEKTRLKYEIYKLKAKKTIAILQNKVELKKILSLLLQQKIKALEWITWYHDYVEQMYNQANGWDSGDGWDGDVKPLTDEEILHSKGSSSSKSSKWSTFLGGGILSRLRSSLNFPTNQKAADKQDVLPQHIIPKQPYHPPQQQIPPHPKQQLQRVSQQQQLHIPQNLPYPQPTKPFEQKKPLLQNIFGQSTLLKYLGLGKKQKLEMFNKPDIPVEEHVYLRNKKPLLREQSEEQDEKSSNEDREEKDDEDTNDDEEDPDEDRNDKSEDEETAVESLNDKSQERENEKSQENDTSKENRESSEKDADNGKSTEEGDLNKSDELDENIRKIPVHQLKVDIDEELAEIEVPNQQNRLRTGNQPPKGLKSDLLPNKKQKKKKKFQDKVYSFLFKTMDVIDKHFMNDEEDVLEA</sequence>
<evidence type="ECO:0000313" key="3">
    <source>
        <dbReference type="EMBL" id="CAG7824562.1"/>
    </source>
</evidence>
<feature type="chain" id="PRO_5035243126" evidence="2">
    <location>
        <begin position="27"/>
        <end position="599"/>
    </location>
</feature>
<feature type="region of interest" description="Disordered" evidence="1">
    <location>
        <begin position="413"/>
        <end position="569"/>
    </location>
</feature>
<gene>
    <name evidence="3" type="ORF">AFUS01_LOCUS34713</name>
</gene>
<feature type="compositionally biased region" description="Basic and acidic residues" evidence="1">
    <location>
        <begin position="466"/>
        <end position="517"/>
    </location>
</feature>
<feature type="compositionally biased region" description="Pro residues" evidence="1">
    <location>
        <begin position="166"/>
        <end position="175"/>
    </location>
</feature>
<feature type="compositionally biased region" description="Basic and acidic residues" evidence="1">
    <location>
        <begin position="87"/>
        <end position="104"/>
    </location>
</feature>
<keyword evidence="4" id="KW-1185">Reference proteome</keyword>
<name>A0A8J2PD90_9HEXA</name>
<feature type="signal peptide" evidence="2">
    <location>
        <begin position="1"/>
        <end position="26"/>
    </location>
</feature>
<proteinExistence type="predicted"/>
<feature type="compositionally biased region" description="Pro residues" evidence="1">
    <location>
        <begin position="326"/>
        <end position="338"/>
    </location>
</feature>
<dbReference type="AlphaFoldDB" id="A0A8J2PD90"/>
<protein>
    <submittedName>
        <fullName evidence="3">Uncharacterized protein</fullName>
    </submittedName>
</protein>
<accession>A0A8J2PD90</accession>
<feature type="compositionally biased region" description="Acidic residues" evidence="1">
    <location>
        <begin position="434"/>
        <end position="462"/>
    </location>
</feature>
<feature type="compositionally biased region" description="Pro residues" evidence="1">
    <location>
        <begin position="110"/>
        <end position="120"/>
    </location>
</feature>
<feature type="compositionally biased region" description="Low complexity" evidence="1">
    <location>
        <begin position="339"/>
        <end position="350"/>
    </location>
</feature>
<reference evidence="3" key="1">
    <citation type="submission" date="2021-06" db="EMBL/GenBank/DDBJ databases">
        <authorList>
            <person name="Hodson N. C."/>
            <person name="Mongue J. A."/>
            <person name="Jaron S. K."/>
        </authorList>
    </citation>
    <scope>NUCLEOTIDE SEQUENCE</scope>
</reference>
<dbReference type="Proteomes" id="UP000708208">
    <property type="component" value="Unassembled WGS sequence"/>
</dbReference>